<dbReference type="EMBL" id="QKZL01000001">
    <property type="protein sequence ID" value="PZX19835.1"/>
    <property type="molecule type" value="Genomic_DNA"/>
</dbReference>
<evidence type="ECO:0000313" key="1">
    <source>
        <dbReference type="EMBL" id="PZX19835.1"/>
    </source>
</evidence>
<organism evidence="1 2">
    <name type="scientific">Palleronia aestuarii</name>
    <dbReference type="NCBI Taxonomy" id="568105"/>
    <lineage>
        <taxon>Bacteria</taxon>
        <taxon>Pseudomonadati</taxon>
        <taxon>Pseudomonadota</taxon>
        <taxon>Alphaproteobacteria</taxon>
        <taxon>Rhodobacterales</taxon>
        <taxon>Roseobacteraceae</taxon>
        <taxon>Palleronia</taxon>
    </lineage>
</organism>
<proteinExistence type="predicted"/>
<reference evidence="1 2" key="1">
    <citation type="submission" date="2018-06" db="EMBL/GenBank/DDBJ databases">
        <title>Genomic Encyclopedia of Archaeal and Bacterial Type Strains, Phase II (KMG-II): from individual species to whole genera.</title>
        <authorList>
            <person name="Goeker M."/>
        </authorList>
    </citation>
    <scope>NUCLEOTIDE SEQUENCE [LARGE SCALE GENOMIC DNA]</scope>
    <source>
        <strain evidence="1 2">DSM 22009</strain>
    </source>
</reference>
<keyword evidence="2" id="KW-1185">Reference proteome</keyword>
<gene>
    <name evidence="1" type="ORF">LX81_00298</name>
</gene>
<sequence>MRTSQDSGVYGEHLFARCAVFPKFISRETHTFDSEQLFEFSEVKRTDEKGRRKGTGVYALSICTVSLLPSEFEVHRYGQGVAQVQNDAYFELRGTDPDPQSTYLAHYCIDGSSAYHFEAQHHTIKIRWVEEHGASCHFQVELVPHPDTPKEKRRNERTRLTRNLIRCVLSLNRLPEDFYIDREEELQSHILEPDELRASIRIS</sequence>
<name>A0A2W7NHD5_9RHOB</name>
<dbReference type="AlphaFoldDB" id="A0A2W7NHD5"/>
<dbReference type="RefSeq" id="WP_211322681.1">
    <property type="nucleotide sequence ID" value="NZ_QKZL01000001.1"/>
</dbReference>
<evidence type="ECO:0000313" key="2">
    <source>
        <dbReference type="Proteomes" id="UP000248916"/>
    </source>
</evidence>
<protein>
    <submittedName>
        <fullName evidence="1">Uncharacterized protein</fullName>
    </submittedName>
</protein>
<dbReference type="Proteomes" id="UP000248916">
    <property type="component" value="Unassembled WGS sequence"/>
</dbReference>
<accession>A0A2W7NHD5</accession>
<comment type="caution">
    <text evidence="1">The sequence shown here is derived from an EMBL/GenBank/DDBJ whole genome shotgun (WGS) entry which is preliminary data.</text>
</comment>